<feature type="domain" description="Aminotransferase class I/classII large" evidence="10">
    <location>
        <begin position="60"/>
        <end position="298"/>
    </location>
</feature>
<dbReference type="RefSeq" id="WP_084309686.1">
    <property type="nucleotide sequence ID" value="NZ_FNIJ01000008.1"/>
</dbReference>
<dbReference type="Gene3D" id="3.40.640.10">
    <property type="entry name" value="Type I PLP-dependent aspartate aminotransferase-like (Major domain)"/>
    <property type="match status" value="1"/>
</dbReference>
<dbReference type="STRING" id="198616.SAMN05216193_10890"/>
<keyword evidence="12" id="KW-1185">Reference proteome</keyword>
<comment type="function">
    <text evidence="2">Decarboxylates L-threonine-O-3-phosphate to yield (R)-1-amino-2-propanol O-2-phosphate, the precursor for the linkage between the nucleotide loop and the corrin ring in cobalamin.</text>
</comment>
<proteinExistence type="predicted"/>
<evidence type="ECO:0000259" key="10">
    <source>
        <dbReference type="Pfam" id="PF00155"/>
    </source>
</evidence>
<dbReference type="Proteomes" id="UP000242957">
    <property type="component" value="Unassembled WGS sequence"/>
</dbReference>
<evidence type="ECO:0000313" key="11">
    <source>
        <dbReference type="EMBL" id="SDO14524.1"/>
    </source>
</evidence>
<evidence type="ECO:0000256" key="1">
    <source>
        <dbReference type="ARBA" id="ARBA00001933"/>
    </source>
</evidence>
<dbReference type="GO" id="GO:0030170">
    <property type="term" value="F:pyridoxal phosphate binding"/>
    <property type="evidence" value="ECO:0007669"/>
    <property type="project" value="InterPro"/>
</dbReference>
<dbReference type="SUPFAM" id="SSF53383">
    <property type="entry name" value="PLP-dependent transferases"/>
    <property type="match status" value="1"/>
</dbReference>
<sequence>MPEHGGRLRRAAEKHGIPLADWLDLSTGIAPWPWALPEIPASAWLRLPEDDDGLEQAARLHYGAEHLLPLPGSQAAIQSLPRLRAPGRVGVLSPCYAEHAHGWKSAGHDLHELSEDRVDEHLDRLDVLVVVNPNNPTGRLLDPSTLLDWHARLQRRGGWLLVDEAFMDCMPGHSLLAVGCRPGLIVLRSFGKFFGLAGARLGFAFAEPRLLGELGEAIGPWPVSGPTRVIAQSVLADGDGHLLRRRELQAASQRLAELLARHGLAPQGGTALFQWLRSERSHAVAEHLAQRGILVRLFDNPPGLRFGLPPDESGWQRLQRALAELESHP</sequence>
<dbReference type="InterPro" id="IPR004838">
    <property type="entry name" value="NHTrfase_class1_PyrdxlP-BS"/>
</dbReference>
<dbReference type="OrthoDB" id="9799304at2"/>
<evidence type="ECO:0000256" key="6">
    <source>
        <dbReference type="ARBA" id="ARBA00022898"/>
    </source>
</evidence>
<dbReference type="InterPro" id="IPR004839">
    <property type="entry name" value="Aminotransferase_I/II_large"/>
</dbReference>
<dbReference type="InterPro" id="IPR015422">
    <property type="entry name" value="PyrdxlP-dep_Trfase_small"/>
</dbReference>
<dbReference type="EC" id="4.1.1.81" evidence="4"/>
<dbReference type="InterPro" id="IPR015424">
    <property type="entry name" value="PyrdxlP-dep_Trfase"/>
</dbReference>
<evidence type="ECO:0000256" key="8">
    <source>
        <dbReference type="ARBA" id="ARBA00029996"/>
    </source>
</evidence>
<dbReference type="PROSITE" id="PS00105">
    <property type="entry name" value="AA_TRANSFER_CLASS_1"/>
    <property type="match status" value="1"/>
</dbReference>
<reference evidence="12" key="1">
    <citation type="submission" date="2016-10" db="EMBL/GenBank/DDBJ databases">
        <authorList>
            <person name="Varghese N."/>
            <person name="Submissions S."/>
        </authorList>
    </citation>
    <scope>NUCLEOTIDE SEQUENCE [LARGE SCALE GENOMIC DNA]</scope>
    <source>
        <strain evidence="12">JCM 21621</strain>
    </source>
</reference>
<dbReference type="CDD" id="cd00609">
    <property type="entry name" value="AAT_like"/>
    <property type="match status" value="1"/>
</dbReference>
<keyword evidence="6" id="KW-0663">Pyridoxal phosphate</keyword>
<dbReference type="EMBL" id="FNIJ01000008">
    <property type="protein sequence ID" value="SDO14524.1"/>
    <property type="molecule type" value="Genomic_DNA"/>
</dbReference>
<name>A0A1H0H628_9PSED</name>
<gene>
    <name evidence="11" type="ORF">SAMN05216193_10890</name>
</gene>
<dbReference type="PANTHER" id="PTHR42885">
    <property type="entry name" value="HISTIDINOL-PHOSPHATE AMINOTRANSFERASE-RELATED"/>
    <property type="match status" value="1"/>
</dbReference>
<keyword evidence="7" id="KW-0456">Lyase</keyword>
<evidence type="ECO:0000256" key="9">
    <source>
        <dbReference type="ARBA" id="ARBA00048531"/>
    </source>
</evidence>
<comment type="pathway">
    <text evidence="3">Cofactor biosynthesis; adenosylcobalamin biosynthesis.</text>
</comment>
<organism evidence="11 12">
    <name type="scientific">Pseudomonas jinjuensis</name>
    <dbReference type="NCBI Taxonomy" id="198616"/>
    <lineage>
        <taxon>Bacteria</taxon>
        <taxon>Pseudomonadati</taxon>
        <taxon>Pseudomonadota</taxon>
        <taxon>Gammaproteobacteria</taxon>
        <taxon>Pseudomonadales</taxon>
        <taxon>Pseudomonadaceae</taxon>
        <taxon>Pseudomonas</taxon>
    </lineage>
</organism>
<dbReference type="Pfam" id="PF00155">
    <property type="entry name" value="Aminotran_1_2"/>
    <property type="match status" value="1"/>
</dbReference>
<accession>A0A1H0H628</accession>
<evidence type="ECO:0000313" key="12">
    <source>
        <dbReference type="Proteomes" id="UP000242957"/>
    </source>
</evidence>
<dbReference type="PANTHER" id="PTHR42885:SF1">
    <property type="entry name" value="THREONINE-PHOSPHATE DECARBOXYLASE"/>
    <property type="match status" value="1"/>
</dbReference>
<dbReference type="GO" id="GO:0048472">
    <property type="term" value="F:threonine-phosphate decarboxylase activity"/>
    <property type="evidence" value="ECO:0007669"/>
    <property type="project" value="UniProtKB-EC"/>
</dbReference>
<dbReference type="InterPro" id="IPR005860">
    <property type="entry name" value="CobD"/>
</dbReference>
<evidence type="ECO:0000256" key="7">
    <source>
        <dbReference type="ARBA" id="ARBA00023239"/>
    </source>
</evidence>
<dbReference type="InterPro" id="IPR015421">
    <property type="entry name" value="PyrdxlP-dep_Trfase_major"/>
</dbReference>
<dbReference type="Gene3D" id="3.90.1150.10">
    <property type="entry name" value="Aspartate Aminotransferase, domain 1"/>
    <property type="match status" value="1"/>
</dbReference>
<protein>
    <recommendedName>
        <fullName evidence="4">threonine-phosphate decarboxylase</fullName>
        <ecNumber evidence="4">4.1.1.81</ecNumber>
    </recommendedName>
    <alternativeName>
        <fullName evidence="8">L-threonine-O-3-phosphate decarboxylase</fullName>
    </alternativeName>
</protein>
<dbReference type="AlphaFoldDB" id="A0A1H0H628"/>
<dbReference type="NCBIfam" id="TIGR01140">
    <property type="entry name" value="L_thr_O3P_dcar"/>
    <property type="match status" value="1"/>
</dbReference>
<comment type="catalytic activity">
    <reaction evidence="9">
        <text>O-phospho-L-threonine + H(+) = (R)-1-aminopropan-2-yl phosphate + CO2</text>
        <dbReference type="Rhea" id="RHEA:11492"/>
        <dbReference type="ChEBI" id="CHEBI:15378"/>
        <dbReference type="ChEBI" id="CHEBI:16526"/>
        <dbReference type="ChEBI" id="CHEBI:58563"/>
        <dbReference type="ChEBI" id="CHEBI:58675"/>
        <dbReference type="EC" id="4.1.1.81"/>
    </reaction>
</comment>
<keyword evidence="5" id="KW-0169">Cobalamin biosynthesis</keyword>
<evidence type="ECO:0000256" key="2">
    <source>
        <dbReference type="ARBA" id="ARBA00003444"/>
    </source>
</evidence>
<dbReference type="UniPathway" id="UPA00148"/>
<evidence type="ECO:0000256" key="3">
    <source>
        <dbReference type="ARBA" id="ARBA00004953"/>
    </source>
</evidence>
<dbReference type="GO" id="GO:0009236">
    <property type="term" value="P:cobalamin biosynthetic process"/>
    <property type="evidence" value="ECO:0007669"/>
    <property type="project" value="UniProtKB-UniPathway"/>
</dbReference>
<comment type="cofactor">
    <cofactor evidence="1">
        <name>pyridoxal 5'-phosphate</name>
        <dbReference type="ChEBI" id="CHEBI:597326"/>
    </cofactor>
</comment>
<evidence type="ECO:0000256" key="5">
    <source>
        <dbReference type="ARBA" id="ARBA00022573"/>
    </source>
</evidence>
<evidence type="ECO:0000256" key="4">
    <source>
        <dbReference type="ARBA" id="ARBA00012285"/>
    </source>
</evidence>